<dbReference type="Gene3D" id="3.40.630.30">
    <property type="match status" value="1"/>
</dbReference>
<dbReference type="PROSITE" id="PS51186">
    <property type="entry name" value="GNAT"/>
    <property type="match status" value="1"/>
</dbReference>
<evidence type="ECO:0000256" key="2">
    <source>
        <dbReference type="ARBA" id="ARBA00023315"/>
    </source>
</evidence>
<proteinExistence type="predicted"/>
<dbReference type="GO" id="GO:0016747">
    <property type="term" value="F:acyltransferase activity, transferring groups other than amino-acyl groups"/>
    <property type="evidence" value="ECO:0007669"/>
    <property type="project" value="InterPro"/>
</dbReference>
<dbReference type="AlphaFoldDB" id="A0A0K6H2J3"/>
<organism evidence="4 5">
    <name type="scientific">Gulbenkiania indica</name>
    <dbReference type="NCBI Taxonomy" id="375574"/>
    <lineage>
        <taxon>Bacteria</taxon>
        <taxon>Pseudomonadati</taxon>
        <taxon>Pseudomonadota</taxon>
        <taxon>Betaproteobacteria</taxon>
        <taxon>Neisseriales</taxon>
        <taxon>Chromobacteriaceae</taxon>
        <taxon>Gulbenkiania</taxon>
    </lineage>
</organism>
<reference evidence="5" key="1">
    <citation type="submission" date="2015-08" db="EMBL/GenBank/DDBJ databases">
        <authorList>
            <person name="Varghese N."/>
        </authorList>
    </citation>
    <scope>NUCLEOTIDE SEQUENCE [LARGE SCALE GENOMIC DNA]</scope>
    <source>
        <strain evidence="5">DSM 17901</strain>
    </source>
</reference>
<feature type="domain" description="N-acetyltransferase" evidence="3">
    <location>
        <begin position="17"/>
        <end position="180"/>
    </location>
</feature>
<protein>
    <submittedName>
        <fullName evidence="4">L-amino acid N-acyltransferase YncA</fullName>
    </submittedName>
</protein>
<evidence type="ECO:0000256" key="1">
    <source>
        <dbReference type="ARBA" id="ARBA00022679"/>
    </source>
</evidence>
<keyword evidence="5" id="KW-1185">Reference proteome</keyword>
<dbReference type="Proteomes" id="UP000243535">
    <property type="component" value="Unassembled WGS sequence"/>
</dbReference>
<sequence length="181" mass="19459">MTDAVLEEGAAVLPSGLSLRHAALADLPVIVEIYNATIPGRMVTADLEPVSVESRLPWFHAHGPDRHPLWVVSDEAGQVIGWASLSAFYGRPAYAATAEVSIYLAASAQGRGLGSALLEYVMAACPRLGIRTLLGFIFGHNLPSLALFEKKGFARWAHLPDVAELDGVRRALVIMGRALYQ</sequence>
<dbReference type="InterPro" id="IPR016181">
    <property type="entry name" value="Acyl_CoA_acyltransferase"/>
</dbReference>
<dbReference type="EMBL" id="CYHA01000005">
    <property type="protein sequence ID" value="CUA85198.1"/>
    <property type="molecule type" value="Genomic_DNA"/>
</dbReference>
<evidence type="ECO:0000313" key="4">
    <source>
        <dbReference type="EMBL" id="CUA85198.1"/>
    </source>
</evidence>
<dbReference type="InterPro" id="IPR000182">
    <property type="entry name" value="GNAT_dom"/>
</dbReference>
<keyword evidence="1 4" id="KW-0808">Transferase</keyword>
<gene>
    <name evidence="4" type="ORF">Ga0061063_2300</name>
</gene>
<evidence type="ECO:0000313" key="5">
    <source>
        <dbReference type="Proteomes" id="UP000243535"/>
    </source>
</evidence>
<dbReference type="PANTHER" id="PTHR43072:SF23">
    <property type="entry name" value="UPF0039 PROTEIN C11D3.02C"/>
    <property type="match status" value="1"/>
</dbReference>
<dbReference type="OrthoDB" id="5459937at2"/>
<dbReference type="RefSeq" id="WP_055434212.1">
    <property type="nucleotide sequence ID" value="NZ_CYHA01000005.1"/>
</dbReference>
<dbReference type="CDD" id="cd04301">
    <property type="entry name" value="NAT_SF"/>
    <property type="match status" value="1"/>
</dbReference>
<dbReference type="SUPFAM" id="SSF55729">
    <property type="entry name" value="Acyl-CoA N-acyltransferases (Nat)"/>
    <property type="match status" value="1"/>
</dbReference>
<dbReference type="STRING" id="375574.GCA_001418035_02085"/>
<dbReference type="PANTHER" id="PTHR43072">
    <property type="entry name" value="N-ACETYLTRANSFERASE"/>
    <property type="match status" value="1"/>
</dbReference>
<dbReference type="Pfam" id="PF00583">
    <property type="entry name" value="Acetyltransf_1"/>
    <property type="match status" value="1"/>
</dbReference>
<accession>A0A0K6H2J3</accession>
<name>A0A0K6H2J3_9NEIS</name>
<evidence type="ECO:0000259" key="3">
    <source>
        <dbReference type="PROSITE" id="PS51186"/>
    </source>
</evidence>
<keyword evidence="2 4" id="KW-0012">Acyltransferase</keyword>